<evidence type="ECO:0000256" key="3">
    <source>
        <dbReference type="ARBA" id="ARBA00004763"/>
    </source>
</evidence>
<keyword evidence="7" id="KW-0460">Magnesium</keyword>
<dbReference type="InterPro" id="IPR006390">
    <property type="entry name" value="DHP_synth_dom"/>
</dbReference>
<evidence type="ECO:0000256" key="4">
    <source>
        <dbReference type="ARBA" id="ARBA00012458"/>
    </source>
</evidence>
<evidence type="ECO:0000313" key="12">
    <source>
        <dbReference type="Proteomes" id="UP000016412"/>
    </source>
</evidence>
<dbReference type="PANTHER" id="PTHR20941:SF1">
    <property type="entry name" value="FOLIC ACID SYNTHESIS PROTEIN FOL1"/>
    <property type="match status" value="1"/>
</dbReference>
<dbReference type="Proteomes" id="UP000016412">
    <property type="component" value="Unassembled WGS sequence"/>
</dbReference>
<dbReference type="GO" id="GO:0046656">
    <property type="term" value="P:folic acid biosynthetic process"/>
    <property type="evidence" value="ECO:0007669"/>
    <property type="project" value="UniProtKB-KW"/>
</dbReference>
<protein>
    <recommendedName>
        <fullName evidence="4">dihydropteroate synthase</fullName>
        <ecNumber evidence="4">2.5.1.15</ecNumber>
    </recommendedName>
</protein>
<dbReference type="OrthoDB" id="9811744at2"/>
<dbReference type="PATRIC" id="fig|1125725.3.peg.174"/>
<dbReference type="RefSeq" id="WP_021329234.1">
    <property type="nucleotide sequence ID" value="NZ_AUZJ01000004.1"/>
</dbReference>
<proteinExistence type="predicted"/>
<feature type="domain" description="Pterin-binding" evidence="9">
    <location>
        <begin position="17"/>
        <end position="265"/>
    </location>
</feature>
<dbReference type="GO" id="GO:0046654">
    <property type="term" value="P:tetrahydrofolate biosynthetic process"/>
    <property type="evidence" value="ECO:0007669"/>
    <property type="project" value="TreeGrafter"/>
</dbReference>
<dbReference type="EMBL" id="AUZJ01000004">
    <property type="protein sequence ID" value="ERF61808.1"/>
    <property type="molecule type" value="Genomic_DNA"/>
</dbReference>
<dbReference type="GO" id="GO:0046872">
    <property type="term" value="F:metal ion binding"/>
    <property type="evidence" value="ECO:0007669"/>
    <property type="project" value="UniProtKB-KW"/>
</dbReference>
<dbReference type="InterPro" id="IPR045031">
    <property type="entry name" value="DHP_synth-like"/>
</dbReference>
<dbReference type="EC" id="2.5.1.15" evidence="4"/>
<sequence length="272" mass="29328">MKTLFLKDGIIKTEMSAFVMGIVNATPDSFWEGSRGDESLALKLIDEGADIIDIGGESTRPGAAYVSAEEEIRRIIPVIKKIRAASSVAISVDTRKKEVIEAAVSEGADILNDISALEDDEDIASFAAEKGIPVILMHKRGIPAIMQNNTSYRDVFREVDAYLASRVSYALSRGIESNKIIVDPGIGFGKDFEANRILIKNCGKLCGGSYPVLMALSRKTCIGEMTGKRTEDRLCGTIAADMIAVMRGASIVRVHDVGAALDSLRVMKALVD</sequence>
<accession>U1FPJ8</accession>
<evidence type="ECO:0000256" key="1">
    <source>
        <dbReference type="ARBA" id="ARBA00000012"/>
    </source>
</evidence>
<dbReference type="EMBL" id="AVQI01000080">
    <property type="protein sequence ID" value="ERJ98546.1"/>
    <property type="molecule type" value="Genomic_DNA"/>
</dbReference>
<evidence type="ECO:0000259" key="9">
    <source>
        <dbReference type="PROSITE" id="PS50972"/>
    </source>
</evidence>
<name>U1FPJ8_TRESO</name>
<dbReference type="InterPro" id="IPR011005">
    <property type="entry name" value="Dihydropteroate_synth-like_sf"/>
</dbReference>
<evidence type="ECO:0000256" key="5">
    <source>
        <dbReference type="ARBA" id="ARBA00022679"/>
    </source>
</evidence>
<dbReference type="CDD" id="cd00739">
    <property type="entry name" value="DHPS"/>
    <property type="match status" value="1"/>
</dbReference>
<dbReference type="Pfam" id="PF00809">
    <property type="entry name" value="Pterin_bind"/>
    <property type="match status" value="1"/>
</dbReference>
<evidence type="ECO:0000313" key="11">
    <source>
        <dbReference type="EMBL" id="ERJ98546.1"/>
    </source>
</evidence>
<dbReference type="Gene3D" id="3.20.20.20">
    <property type="entry name" value="Dihydropteroate synthase-like"/>
    <property type="match status" value="1"/>
</dbReference>
<dbReference type="eggNOG" id="COG0294">
    <property type="taxonomic scope" value="Bacteria"/>
</dbReference>
<evidence type="ECO:0000313" key="13">
    <source>
        <dbReference type="Proteomes" id="UP000016646"/>
    </source>
</evidence>
<comment type="cofactor">
    <cofactor evidence="2">
        <name>Mg(2+)</name>
        <dbReference type="ChEBI" id="CHEBI:18420"/>
    </cofactor>
</comment>
<reference evidence="12 13" key="1">
    <citation type="submission" date="2013-08" db="EMBL/GenBank/DDBJ databases">
        <authorList>
            <person name="Durkin A.S."/>
            <person name="Haft D.R."/>
            <person name="McCorrison J."/>
            <person name="Torralba M."/>
            <person name="Gillis M."/>
            <person name="Haft D.H."/>
            <person name="Methe B."/>
            <person name="Sutton G."/>
            <person name="Nelson K.E."/>
        </authorList>
    </citation>
    <scope>NUCLEOTIDE SEQUENCE [LARGE SCALE GENOMIC DNA]</scope>
    <source>
        <strain evidence="11 13">ATCC 35536</strain>
        <strain evidence="10 12">VPI DR56BR1116</strain>
    </source>
</reference>
<dbReference type="NCBIfam" id="TIGR01496">
    <property type="entry name" value="DHPS"/>
    <property type="match status" value="1"/>
</dbReference>
<comment type="caution">
    <text evidence="10">The sequence shown here is derived from an EMBL/GenBank/DDBJ whole genome shotgun (WGS) entry which is preliminary data.</text>
</comment>
<dbReference type="GO" id="GO:0004156">
    <property type="term" value="F:dihydropteroate synthase activity"/>
    <property type="evidence" value="ECO:0007669"/>
    <property type="project" value="UniProtKB-EC"/>
</dbReference>
<evidence type="ECO:0000256" key="6">
    <source>
        <dbReference type="ARBA" id="ARBA00022723"/>
    </source>
</evidence>
<dbReference type="PANTHER" id="PTHR20941">
    <property type="entry name" value="FOLATE SYNTHESIS PROTEINS"/>
    <property type="match status" value="1"/>
</dbReference>
<dbReference type="PROSITE" id="PS50972">
    <property type="entry name" value="PTERIN_BINDING"/>
    <property type="match status" value="1"/>
</dbReference>
<organism evidence="10 12">
    <name type="scientific">Treponema socranskii subsp. socranskii VPI DR56BR1116 = ATCC 35536</name>
    <dbReference type="NCBI Taxonomy" id="1125725"/>
    <lineage>
        <taxon>Bacteria</taxon>
        <taxon>Pseudomonadati</taxon>
        <taxon>Spirochaetota</taxon>
        <taxon>Spirochaetia</taxon>
        <taxon>Spirochaetales</taxon>
        <taxon>Treponemataceae</taxon>
        <taxon>Treponema</taxon>
    </lineage>
</organism>
<dbReference type="AlphaFoldDB" id="U1FPJ8"/>
<comment type="pathway">
    <text evidence="3">Cofactor biosynthesis; tetrahydrofolate biosynthesis; 7,8-dihydrofolate from 2-amino-4-hydroxy-6-hydroxymethyl-7,8-dihydropteridine diphosphate and 4-aminobenzoate: step 1/2.</text>
</comment>
<evidence type="ECO:0000313" key="10">
    <source>
        <dbReference type="EMBL" id="ERF61808.1"/>
    </source>
</evidence>
<keyword evidence="8" id="KW-0289">Folate biosynthesis</keyword>
<dbReference type="Proteomes" id="UP000016646">
    <property type="component" value="Unassembled WGS sequence"/>
</dbReference>
<comment type="catalytic activity">
    <reaction evidence="1">
        <text>(7,8-dihydropterin-6-yl)methyl diphosphate + 4-aminobenzoate = 7,8-dihydropteroate + diphosphate</text>
        <dbReference type="Rhea" id="RHEA:19949"/>
        <dbReference type="ChEBI" id="CHEBI:17836"/>
        <dbReference type="ChEBI" id="CHEBI:17839"/>
        <dbReference type="ChEBI" id="CHEBI:33019"/>
        <dbReference type="ChEBI" id="CHEBI:72950"/>
        <dbReference type="EC" id="2.5.1.15"/>
    </reaction>
</comment>
<gene>
    <name evidence="10" type="primary">folP</name>
    <name evidence="11" type="ORF">HMPREF0860_0246</name>
    <name evidence="10" type="ORF">HMPREF1325_0213</name>
</gene>
<evidence type="ECO:0000256" key="2">
    <source>
        <dbReference type="ARBA" id="ARBA00001946"/>
    </source>
</evidence>
<keyword evidence="5 10" id="KW-0808">Transferase</keyword>
<evidence type="ECO:0000256" key="7">
    <source>
        <dbReference type="ARBA" id="ARBA00022842"/>
    </source>
</evidence>
<keyword evidence="6" id="KW-0479">Metal-binding</keyword>
<dbReference type="InterPro" id="IPR000489">
    <property type="entry name" value="Pterin-binding_dom"/>
</dbReference>
<keyword evidence="13" id="KW-1185">Reference proteome</keyword>
<dbReference type="STRING" id="1125725.HMPREF1325_0213"/>
<evidence type="ECO:0000256" key="8">
    <source>
        <dbReference type="ARBA" id="ARBA00022909"/>
    </source>
</evidence>
<dbReference type="SUPFAM" id="SSF51717">
    <property type="entry name" value="Dihydropteroate synthetase-like"/>
    <property type="match status" value="1"/>
</dbReference>
<dbReference type="PROSITE" id="PS00793">
    <property type="entry name" value="DHPS_2"/>
    <property type="match status" value="1"/>
</dbReference>